<evidence type="ECO:0000256" key="3">
    <source>
        <dbReference type="ARBA" id="ARBA00022679"/>
    </source>
</evidence>
<gene>
    <name evidence="5" type="ORF">KUV50_08455</name>
</gene>
<evidence type="ECO:0000313" key="5">
    <source>
        <dbReference type="EMBL" id="MBY5958157.1"/>
    </source>
</evidence>
<accession>A0A953HYP2</accession>
<comment type="similarity">
    <text evidence="1">Belongs to the glycosyltransferase 2 family.</text>
</comment>
<reference evidence="5" key="1">
    <citation type="submission" date="2021-06" db="EMBL/GenBank/DDBJ databases">
        <title>44 bacteria genomes isolated from Dapeng, Shenzhen.</title>
        <authorList>
            <person name="Zheng W."/>
            <person name="Yu S."/>
            <person name="Huang Y."/>
        </authorList>
    </citation>
    <scope>NUCLEOTIDE SEQUENCE</scope>
    <source>
        <strain evidence="5">DP5N28-2</strain>
    </source>
</reference>
<dbReference type="AlphaFoldDB" id="A0A953HYP2"/>
<dbReference type="RefSeq" id="WP_222579688.1">
    <property type="nucleotide sequence ID" value="NZ_JAHVHU010000007.1"/>
</dbReference>
<evidence type="ECO:0000256" key="2">
    <source>
        <dbReference type="ARBA" id="ARBA00022676"/>
    </source>
</evidence>
<organism evidence="5 6">
    <name type="scientific">Membranihabitans marinus</name>
    <dbReference type="NCBI Taxonomy" id="1227546"/>
    <lineage>
        <taxon>Bacteria</taxon>
        <taxon>Pseudomonadati</taxon>
        <taxon>Bacteroidota</taxon>
        <taxon>Saprospiria</taxon>
        <taxon>Saprospirales</taxon>
        <taxon>Saprospiraceae</taxon>
        <taxon>Membranihabitans</taxon>
    </lineage>
</organism>
<name>A0A953HYP2_9BACT</name>
<keyword evidence="6" id="KW-1185">Reference proteome</keyword>
<comment type="caution">
    <text evidence="5">The sequence shown here is derived from an EMBL/GenBank/DDBJ whole genome shotgun (WGS) entry which is preliminary data.</text>
</comment>
<keyword evidence="3 5" id="KW-0808">Transferase</keyword>
<dbReference type="GO" id="GO:0016757">
    <property type="term" value="F:glycosyltransferase activity"/>
    <property type="evidence" value="ECO:0007669"/>
    <property type="project" value="UniProtKB-KW"/>
</dbReference>
<keyword evidence="2 5" id="KW-0328">Glycosyltransferase</keyword>
<dbReference type="PANTHER" id="PTHR43179">
    <property type="entry name" value="RHAMNOSYLTRANSFERASE WBBL"/>
    <property type="match status" value="1"/>
</dbReference>
<dbReference type="Pfam" id="PF00535">
    <property type="entry name" value="Glycos_transf_2"/>
    <property type="match status" value="1"/>
</dbReference>
<dbReference type="InterPro" id="IPR029044">
    <property type="entry name" value="Nucleotide-diphossugar_trans"/>
</dbReference>
<feature type="domain" description="Glycosyltransferase 2-like" evidence="4">
    <location>
        <begin position="18"/>
        <end position="133"/>
    </location>
</feature>
<evidence type="ECO:0000256" key="1">
    <source>
        <dbReference type="ARBA" id="ARBA00006739"/>
    </source>
</evidence>
<dbReference type="EC" id="2.4.-.-" evidence="5"/>
<evidence type="ECO:0000259" key="4">
    <source>
        <dbReference type="Pfam" id="PF00535"/>
    </source>
</evidence>
<dbReference type="SUPFAM" id="SSF53448">
    <property type="entry name" value="Nucleotide-diphospho-sugar transferases"/>
    <property type="match status" value="1"/>
</dbReference>
<dbReference type="InterPro" id="IPR001173">
    <property type="entry name" value="Glyco_trans_2-like"/>
</dbReference>
<sequence length="300" mass="35126">MIQETKVSTSFDGKPVFSIIIPTWNNLDYLKKCVYSIRTHSQYTHDIIIHINEGQDGTLEWLRKQDDLSFNYSKDNIGICYSLNLARELMQTDYLLYLNDDMYVAPGWDVPLWEAIDARKGNHLFFYSATQMQPGSFWDDSILDESNFGTSVHNFEEMTFLENYHQRTMEDWNGATWPPNVVHKSVWDAVGGYSTEFSPGLYSDPDFSMKLWQLGVRDFRGFGNSRVYHFESKSTRRHRMNPGSIQFLMKWGLTAATFSKYYLRRGTPYQGALEEPVNTPELWFKKCLCKIKRVYYSLIS</sequence>
<dbReference type="EMBL" id="JAHVHU010000007">
    <property type="protein sequence ID" value="MBY5958157.1"/>
    <property type="molecule type" value="Genomic_DNA"/>
</dbReference>
<dbReference type="Proteomes" id="UP000753961">
    <property type="component" value="Unassembled WGS sequence"/>
</dbReference>
<evidence type="ECO:0000313" key="6">
    <source>
        <dbReference type="Proteomes" id="UP000753961"/>
    </source>
</evidence>
<dbReference type="Gene3D" id="3.90.550.10">
    <property type="entry name" value="Spore Coat Polysaccharide Biosynthesis Protein SpsA, Chain A"/>
    <property type="match status" value="1"/>
</dbReference>
<dbReference type="PANTHER" id="PTHR43179:SF12">
    <property type="entry name" value="GALACTOFURANOSYLTRANSFERASE GLFT2"/>
    <property type="match status" value="1"/>
</dbReference>
<proteinExistence type="inferred from homology"/>
<protein>
    <submittedName>
        <fullName evidence="5">Glycosyltransferase</fullName>
        <ecNumber evidence="5">2.4.-.-</ecNumber>
    </submittedName>
</protein>